<dbReference type="Proteomes" id="UP000249046">
    <property type="component" value="Unassembled WGS sequence"/>
</dbReference>
<dbReference type="InterPro" id="IPR000917">
    <property type="entry name" value="Sulfatase_N"/>
</dbReference>
<dbReference type="InterPro" id="IPR017850">
    <property type="entry name" value="Alkaline_phosphatase_core_sf"/>
</dbReference>
<dbReference type="CDD" id="cd16148">
    <property type="entry name" value="sulfatase_like"/>
    <property type="match status" value="1"/>
</dbReference>
<dbReference type="SUPFAM" id="SSF48452">
    <property type="entry name" value="TPR-like"/>
    <property type="match status" value="1"/>
</dbReference>
<gene>
    <name evidence="5" type="ORF">DI564_13985</name>
</gene>
<protein>
    <recommendedName>
        <fullName evidence="4">Sulfatase N-terminal domain-containing protein</fullName>
    </recommendedName>
</protein>
<dbReference type="Gene3D" id="3.40.720.10">
    <property type="entry name" value="Alkaline Phosphatase, subunit A"/>
    <property type="match status" value="2"/>
</dbReference>
<dbReference type="PROSITE" id="PS50005">
    <property type="entry name" value="TPR"/>
    <property type="match status" value="1"/>
</dbReference>
<comment type="caution">
    <text evidence="5">The sequence shown here is derived from an EMBL/GenBank/DDBJ whole genome shotgun (WGS) entry which is preliminary data.</text>
</comment>
<dbReference type="Gene3D" id="1.25.40.10">
    <property type="entry name" value="Tetratricopeptide repeat domain"/>
    <property type="match status" value="1"/>
</dbReference>
<dbReference type="PROSITE" id="PS51257">
    <property type="entry name" value="PROKAR_LIPOPROTEIN"/>
    <property type="match status" value="1"/>
</dbReference>
<dbReference type="PANTHER" id="PTHR42693:SF33">
    <property type="entry name" value="ARYLSULFATASE"/>
    <property type="match status" value="1"/>
</dbReference>
<dbReference type="Pfam" id="PF13432">
    <property type="entry name" value="TPR_16"/>
    <property type="match status" value="2"/>
</dbReference>
<keyword evidence="2" id="KW-0802">TPR repeat</keyword>
<organism evidence="5 6">
    <name type="scientific">Rhodanobacter denitrificans</name>
    <dbReference type="NCBI Taxonomy" id="666685"/>
    <lineage>
        <taxon>Bacteria</taxon>
        <taxon>Pseudomonadati</taxon>
        <taxon>Pseudomonadota</taxon>
        <taxon>Gammaproteobacteria</taxon>
        <taxon>Lysobacterales</taxon>
        <taxon>Rhodanobacteraceae</taxon>
        <taxon>Rhodanobacter</taxon>
    </lineage>
</organism>
<dbReference type="PANTHER" id="PTHR42693">
    <property type="entry name" value="ARYLSULFATASE FAMILY MEMBER"/>
    <property type="match status" value="1"/>
</dbReference>
<dbReference type="InterPro" id="IPR019734">
    <property type="entry name" value="TPR_rpt"/>
</dbReference>
<evidence type="ECO:0000313" key="5">
    <source>
        <dbReference type="EMBL" id="PZQ12069.1"/>
    </source>
</evidence>
<evidence type="ECO:0000313" key="6">
    <source>
        <dbReference type="Proteomes" id="UP000249046"/>
    </source>
</evidence>
<feature type="repeat" description="TPR" evidence="2">
    <location>
        <begin position="470"/>
        <end position="503"/>
    </location>
</feature>
<name>A0A2W5K7V8_9GAMM</name>
<dbReference type="InterPro" id="IPR011990">
    <property type="entry name" value="TPR-like_helical_dom_sf"/>
</dbReference>
<comment type="similarity">
    <text evidence="1">Belongs to the sulfatase family.</text>
</comment>
<evidence type="ECO:0000259" key="4">
    <source>
        <dbReference type="Pfam" id="PF00884"/>
    </source>
</evidence>
<dbReference type="EMBL" id="QFPO01000014">
    <property type="protein sequence ID" value="PZQ12069.1"/>
    <property type="molecule type" value="Genomic_DNA"/>
</dbReference>
<evidence type="ECO:0000256" key="3">
    <source>
        <dbReference type="SAM" id="MobiDB-lite"/>
    </source>
</evidence>
<dbReference type="SUPFAM" id="SSF53649">
    <property type="entry name" value="Alkaline phosphatase-like"/>
    <property type="match status" value="1"/>
</dbReference>
<accession>A0A2W5K7V8</accession>
<dbReference type="GO" id="GO:0004065">
    <property type="term" value="F:arylsulfatase activity"/>
    <property type="evidence" value="ECO:0007669"/>
    <property type="project" value="TreeGrafter"/>
</dbReference>
<feature type="compositionally biased region" description="Low complexity" evidence="3">
    <location>
        <begin position="590"/>
        <end position="609"/>
    </location>
</feature>
<feature type="domain" description="Sulfatase N-terminal" evidence="4">
    <location>
        <begin position="31"/>
        <end position="297"/>
    </location>
</feature>
<reference evidence="5 6" key="1">
    <citation type="submission" date="2017-08" db="EMBL/GenBank/DDBJ databases">
        <title>Infants hospitalized years apart are colonized by the same room-sourced microbial strains.</title>
        <authorList>
            <person name="Brooks B."/>
            <person name="Olm M.R."/>
            <person name="Firek B.A."/>
            <person name="Baker R."/>
            <person name="Thomas B.C."/>
            <person name="Morowitz M.J."/>
            <person name="Banfield J.F."/>
        </authorList>
    </citation>
    <scope>NUCLEOTIDE SEQUENCE [LARGE SCALE GENOMIC DNA]</scope>
    <source>
        <strain evidence="5">S2_005_003_R2_42</strain>
    </source>
</reference>
<proteinExistence type="inferred from homology"/>
<evidence type="ECO:0000256" key="2">
    <source>
        <dbReference type="PROSITE-ProRule" id="PRU00339"/>
    </source>
</evidence>
<dbReference type="InterPro" id="IPR050738">
    <property type="entry name" value="Sulfatase"/>
</dbReference>
<dbReference type="AlphaFoldDB" id="A0A2W5K7V8"/>
<feature type="region of interest" description="Disordered" evidence="3">
    <location>
        <begin position="552"/>
        <end position="609"/>
    </location>
</feature>
<evidence type="ECO:0000256" key="1">
    <source>
        <dbReference type="ARBA" id="ARBA00008779"/>
    </source>
</evidence>
<feature type="compositionally biased region" description="Basic and acidic residues" evidence="3">
    <location>
        <begin position="562"/>
        <end position="573"/>
    </location>
</feature>
<sequence>MKIRPGLPLAAISVVLGLLAMAGCQRREPAPNVLLITVDTLRPDALGFVAGRGDTPTIDALANGGRAFRGAVSPVPLTLPAHTSILSGRLPRHHGVRDNGQTVPLDLPLLQEVLGRHGYRTGAFVSGFPLQTLFGLDRGFAHYDDRLDSGEEGWVERRAEGTSTAAATWIAQDPQRPWFGWVHFYDPHDPYEPPREFWQPGPRGAYDGEVAYTDYWIGHLLEAARKASGSRPLLVVLTADHGEALGEHREVTHGYFVYDSTMLVPLIFHWPGRIAPGQGDEAVQLIDVAPTILDLIGLDALPQTDGLSLAEGLGGGELAVHPALIETWLPWTYYGWAPLTAWRDQGWKYIDAPKPELYALGPDPHEMQNRIAEEVATGDRLHLAMTRHTEAPARVAATGEDPKAIDRLRSLGYVGVGSPVEAPPTDRPDPKDRLETKERLQVAESLLRQHRFAEAQSVLTEVLAGEPDNRYALLRSGVALLRLGRAGEAVEVLRRSVTIEPHRAEARFALGDALMRQGAYLDAAEQWAALSELQPRRAEAWYNLAEALERAGDPARAQSARAEYDRLKADANKAGEGTADPGPTGDRSAAPEADGAGAATPAPTAERAG</sequence>
<dbReference type="Pfam" id="PF00884">
    <property type="entry name" value="Sulfatase"/>
    <property type="match status" value="1"/>
</dbReference>